<dbReference type="GO" id="GO:0008270">
    <property type="term" value="F:zinc ion binding"/>
    <property type="evidence" value="ECO:0007669"/>
    <property type="project" value="UniProtKB-UniRule"/>
</dbReference>
<dbReference type="AlphaFoldDB" id="A0A431VDN6"/>
<feature type="binding site" evidence="15">
    <location>
        <position position="105"/>
    </location>
    <ligand>
        <name>Zn(2+)</name>
        <dbReference type="ChEBI" id="CHEBI:29105"/>
        <label>2</label>
    </ligand>
</feature>
<feature type="active site" evidence="15">
    <location>
        <position position="74"/>
    </location>
</feature>
<sequence>MTIDAVALAQDLIRCPSVTPRDDGALGVLEAALTPLGFTCHRLRFEQEGTAPVDNLYARLGTAGPNFCFAGHTDVVPPGELKGWSIDPFAAEIHNGKLYGRGAVDMKGAIAAFVAAVSRRLAAGGPPAGSISLLITGDEEGVAINGTKKVLDWLAERGERLDACVVGEPTNPKALGDMIKIGRRGSLTGYLTVYGAQGHTAYPHLADNPLPRLVRMLAAITEKPMDEGTEHFQPSTLALTTIDVGNPANNVIPAQGKATFNIRFNDAHTPASIEAWLRGCFDAVGGAYDLTIQCSGESFLTAPGPLTELVADAVEGATGRRPDYSTTGGTSDARFIKNFCPVVEFGLVGQTMHKVDEHTAVADLHGLSAIYETILERVFTRLPGTGAAA</sequence>
<dbReference type="Pfam" id="PF01546">
    <property type="entry name" value="Peptidase_M20"/>
    <property type="match status" value="1"/>
</dbReference>
<feature type="binding site" evidence="15">
    <location>
        <position position="105"/>
    </location>
    <ligand>
        <name>Zn(2+)</name>
        <dbReference type="ChEBI" id="CHEBI:29105"/>
        <label>1</label>
    </ligand>
</feature>
<feature type="binding site" evidence="15">
    <location>
        <position position="353"/>
    </location>
    <ligand>
        <name>Zn(2+)</name>
        <dbReference type="ChEBI" id="CHEBI:29105"/>
        <label>2</label>
    </ligand>
</feature>
<keyword evidence="9 15" id="KW-0862">Zinc</keyword>
<evidence type="ECO:0000313" key="17">
    <source>
        <dbReference type="EMBL" id="RTR17274.1"/>
    </source>
</evidence>
<dbReference type="Gene3D" id="3.40.630.10">
    <property type="entry name" value="Zn peptidases"/>
    <property type="match status" value="1"/>
</dbReference>
<dbReference type="NCBIfam" id="NF009557">
    <property type="entry name" value="PRK13009.1"/>
    <property type="match status" value="1"/>
</dbReference>
<comment type="cofactor">
    <cofactor evidence="15">
        <name>Zn(2+)</name>
        <dbReference type="ChEBI" id="CHEBI:29105"/>
    </cofactor>
    <cofactor evidence="15">
        <name>Co(2+)</name>
        <dbReference type="ChEBI" id="CHEBI:48828"/>
    </cofactor>
    <text evidence="15">Binds 2 Zn(2+) or Co(2+) ions per subunit.</text>
</comment>
<feature type="binding site" evidence="15">
    <location>
        <position position="72"/>
    </location>
    <ligand>
        <name>Zn(2+)</name>
        <dbReference type="ChEBI" id="CHEBI:29105"/>
        <label>1</label>
    </ligand>
</feature>
<keyword evidence="11 15" id="KW-0457">Lysine biosynthesis</keyword>
<dbReference type="InterPro" id="IPR050072">
    <property type="entry name" value="Peptidase_M20A"/>
</dbReference>
<evidence type="ECO:0000256" key="6">
    <source>
        <dbReference type="ARBA" id="ARBA00022605"/>
    </source>
</evidence>
<dbReference type="GO" id="GO:0009089">
    <property type="term" value="P:lysine biosynthetic process via diaminopimelate"/>
    <property type="evidence" value="ECO:0007669"/>
    <property type="project" value="UniProtKB-UniRule"/>
</dbReference>
<proteinExistence type="inferred from homology"/>
<dbReference type="EMBL" id="RXMA01000020">
    <property type="protein sequence ID" value="RTR17274.1"/>
    <property type="molecule type" value="Genomic_DNA"/>
</dbReference>
<keyword evidence="18" id="KW-1185">Reference proteome</keyword>
<evidence type="ECO:0000259" key="16">
    <source>
        <dbReference type="Pfam" id="PF07687"/>
    </source>
</evidence>
<evidence type="ECO:0000256" key="3">
    <source>
        <dbReference type="ARBA" id="ARBA00011738"/>
    </source>
</evidence>
<dbReference type="InterPro" id="IPR011650">
    <property type="entry name" value="Peptidase_M20_dimer"/>
</dbReference>
<dbReference type="CDD" id="cd03891">
    <property type="entry name" value="M20_DapE_proteobac"/>
    <property type="match status" value="1"/>
</dbReference>
<evidence type="ECO:0000256" key="10">
    <source>
        <dbReference type="ARBA" id="ARBA00022915"/>
    </source>
</evidence>
<dbReference type="PANTHER" id="PTHR43808">
    <property type="entry name" value="ACETYLORNITHINE DEACETYLASE"/>
    <property type="match status" value="1"/>
</dbReference>
<keyword evidence="10 15" id="KW-0220">Diaminopimelate biosynthesis</keyword>
<keyword evidence="6 15" id="KW-0028">Amino-acid biosynthesis</keyword>
<dbReference type="GO" id="GO:0009014">
    <property type="term" value="F:succinyl-diaminopimelate desuccinylase activity"/>
    <property type="evidence" value="ECO:0007669"/>
    <property type="project" value="UniProtKB-UniRule"/>
</dbReference>
<dbReference type="EC" id="3.5.1.18" evidence="4 15"/>
<comment type="subunit">
    <text evidence="3 15">Homodimer.</text>
</comment>
<dbReference type="SUPFAM" id="SSF55031">
    <property type="entry name" value="Bacterial exopeptidase dimerisation domain"/>
    <property type="match status" value="1"/>
</dbReference>
<dbReference type="GO" id="GO:0019877">
    <property type="term" value="P:diaminopimelate biosynthetic process"/>
    <property type="evidence" value="ECO:0007669"/>
    <property type="project" value="UniProtKB-UniRule"/>
</dbReference>
<dbReference type="PROSITE" id="PS00759">
    <property type="entry name" value="ARGE_DAPE_CPG2_2"/>
    <property type="match status" value="1"/>
</dbReference>
<evidence type="ECO:0000256" key="8">
    <source>
        <dbReference type="ARBA" id="ARBA00022801"/>
    </source>
</evidence>
<comment type="function">
    <text evidence="15">Catalyzes the hydrolysis of N-succinyl-L,L-diaminopimelic acid (SDAP), forming succinate and LL-2,6-diaminopimelate (DAP), an intermediate involved in the bacterial biosynthesis of lysine and meso-diaminopimelic acid, an essential component of bacterial cell walls.</text>
</comment>
<organism evidence="17 18">
    <name type="scientific">Azospirillum griseum</name>
    <dbReference type="NCBI Taxonomy" id="2496639"/>
    <lineage>
        <taxon>Bacteria</taxon>
        <taxon>Pseudomonadati</taxon>
        <taxon>Pseudomonadota</taxon>
        <taxon>Alphaproteobacteria</taxon>
        <taxon>Rhodospirillales</taxon>
        <taxon>Azospirillaceae</taxon>
        <taxon>Azospirillum</taxon>
    </lineage>
</organism>
<dbReference type="RefSeq" id="WP_126618331.1">
    <property type="nucleotide sequence ID" value="NZ_JBHUCY010000056.1"/>
</dbReference>
<evidence type="ECO:0000256" key="7">
    <source>
        <dbReference type="ARBA" id="ARBA00022723"/>
    </source>
</evidence>
<dbReference type="Gene3D" id="3.30.70.360">
    <property type="match status" value="1"/>
</dbReference>
<evidence type="ECO:0000256" key="1">
    <source>
        <dbReference type="ARBA" id="ARBA00005130"/>
    </source>
</evidence>
<evidence type="ECO:0000256" key="4">
    <source>
        <dbReference type="ARBA" id="ARBA00011921"/>
    </source>
</evidence>
<comment type="similarity">
    <text evidence="2 15">Belongs to the peptidase M20A family. DapE subfamily.</text>
</comment>
<dbReference type="Pfam" id="PF07687">
    <property type="entry name" value="M20_dimer"/>
    <property type="match status" value="1"/>
</dbReference>
<dbReference type="InterPro" id="IPR002933">
    <property type="entry name" value="Peptidase_M20"/>
</dbReference>
<evidence type="ECO:0000256" key="15">
    <source>
        <dbReference type="HAMAP-Rule" id="MF_01690"/>
    </source>
</evidence>
<dbReference type="HAMAP" id="MF_01690">
    <property type="entry name" value="DapE"/>
    <property type="match status" value="1"/>
</dbReference>
<evidence type="ECO:0000256" key="11">
    <source>
        <dbReference type="ARBA" id="ARBA00023154"/>
    </source>
</evidence>
<feature type="binding site" evidence="15">
    <location>
        <position position="168"/>
    </location>
    <ligand>
        <name>Zn(2+)</name>
        <dbReference type="ChEBI" id="CHEBI:29105"/>
        <label>1</label>
    </ligand>
</feature>
<keyword evidence="8 15" id="KW-0378">Hydrolase</keyword>
<comment type="pathway">
    <text evidence="1 15">Amino-acid biosynthesis; L-lysine biosynthesis via DAP pathway; LL-2,6-diaminopimelate from (S)-tetrahydrodipicolinate (succinylase route): step 3/3.</text>
</comment>
<evidence type="ECO:0000313" key="18">
    <source>
        <dbReference type="Proteomes" id="UP000277007"/>
    </source>
</evidence>
<evidence type="ECO:0000256" key="13">
    <source>
        <dbReference type="ARBA" id="ARBA00031891"/>
    </source>
</evidence>
<evidence type="ECO:0000256" key="5">
    <source>
        <dbReference type="ARBA" id="ARBA00022391"/>
    </source>
</evidence>
<dbReference type="InterPro" id="IPR005941">
    <property type="entry name" value="DapE_proteobac"/>
</dbReference>
<dbReference type="InterPro" id="IPR036264">
    <property type="entry name" value="Bact_exopeptidase_dim_dom"/>
</dbReference>
<feature type="domain" description="Peptidase M20 dimerisation" evidence="16">
    <location>
        <begin position="181"/>
        <end position="285"/>
    </location>
</feature>
<feature type="active site" description="Proton acceptor" evidence="15">
    <location>
        <position position="139"/>
    </location>
</feature>
<dbReference type="GO" id="GO:0050897">
    <property type="term" value="F:cobalt ion binding"/>
    <property type="evidence" value="ECO:0007669"/>
    <property type="project" value="UniProtKB-UniRule"/>
</dbReference>
<dbReference type="GO" id="GO:0006526">
    <property type="term" value="P:L-arginine biosynthetic process"/>
    <property type="evidence" value="ECO:0007669"/>
    <property type="project" value="TreeGrafter"/>
</dbReference>
<name>A0A431VDN6_9PROT</name>
<dbReference type="NCBIfam" id="TIGR01246">
    <property type="entry name" value="dapE_proteo"/>
    <property type="match status" value="1"/>
</dbReference>
<accession>A0A431VDN6</accession>
<dbReference type="SUPFAM" id="SSF53187">
    <property type="entry name" value="Zn-dependent exopeptidases"/>
    <property type="match status" value="1"/>
</dbReference>
<evidence type="ECO:0000256" key="2">
    <source>
        <dbReference type="ARBA" id="ARBA00006746"/>
    </source>
</evidence>
<dbReference type="Proteomes" id="UP000277007">
    <property type="component" value="Unassembled WGS sequence"/>
</dbReference>
<dbReference type="GO" id="GO:0008777">
    <property type="term" value="F:acetylornithine deacetylase activity"/>
    <property type="evidence" value="ECO:0007669"/>
    <property type="project" value="TreeGrafter"/>
</dbReference>
<evidence type="ECO:0000256" key="14">
    <source>
        <dbReference type="ARBA" id="ARBA00051301"/>
    </source>
</evidence>
<dbReference type="OrthoDB" id="9809784at2"/>
<keyword evidence="12 15" id="KW-0170">Cobalt</keyword>
<protein>
    <recommendedName>
        <fullName evidence="5 15">Succinyl-diaminopimelate desuccinylase</fullName>
        <shortName evidence="15">SDAP desuccinylase</shortName>
        <ecNumber evidence="4 15">3.5.1.18</ecNumber>
    </recommendedName>
    <alternativeName>
        <fullName evidence="13 15">N-succinyl-LL-2,6-diaminoheptanedioate amidohydrolase</fullName>
    </alternativeName>
</protein>
<reference evidence="17 18" key="1">
    <citation type="submission" date="2018-12" db="EMBL/GenBank/DDBJ databases">
        <authorList>
            <person name="Yang Y."/>
        </authorList>
    </citation>
    <scope>NUCLEOTIDE SEQUENCE [LARGE SCALE GENOMIC DNA]</scope>
    <source>
        <strain evidence="17 18">L-25-5w-1</strain>
    </source>
</reference>
<evidence type="ECO:0000256" key="9">
    <source>
        <dbReference type="ARBA" id="ARBA00022833"/>
    </source>
</evidence>
<comment type="caution">
    <text evidence="17">The sequence shown here is derived from an EMBL/GenBank/DDBJ whole genome shotgun (WGS) entry which is preliminary data.</text>
</comment>
<keyword evidence="7 15" id="KW-0479">Metal-binding</keyword>
<dbReference type="InterPro" id="IPR001261">
    <property type="entry name" value="ArgE/DapE_CS"/>
</dbReference>
<comment type="catalytic activity">
    <reaction evidence="14 15">
        <text>N-succinyl-(2S,6S)-2,6-diaminopimelate + H2O = (2S,6S)-2,6-diaminopimelate + succinate</text>
        <dbReference type="Rhea" id="RHEA:22608"/>
        <dbReference type="ChEBI" id="CHEBI:15377"/>
        <dbReference type="ChEBI" id="CHEBI:30031"/>
        <dbReference type="ChEBI" id="CHEBI:57609"/>
        <dbReference type="ChEBI" id="CHEBI:58087"/>
        <dbReference type="EC" id="3.5.1.18"/>
    </reaction>
</comment>
<evidence type="ECO:0000256" key="12">
    <source>
        <dbReference type="ARBA" id="ARBA00023285"/>
    </source>
</evidence>
<dbReference type="UniPathway" id="UPA00034">
    <property type="reaction ID" value="UER00021"/>
</dbReference>
<feature type="binding site" evidence="15">
    <location>
        <position position="140"/>
    </location>
    <ligand>
        <name>Zn(2+)</name>
        <dbReference type="ChEBI" id="CHEBI:29105"/>
        <label>2</label>
    </ligand>
</feature>
<gene>
    <name evidence="15" type="primary">dapE</name>
    <name evidence="17" type="ORF">EJ903_18850</name>
</gene>
<dbReference type="PANTHER" id="PTHR43808:SF31">
    <property type="entry name" value="N-ACETYL-L-CITRULLINE DEACETYLASE"/>
    <property type="match status" value="1"/>
</dbReference>